<dbReference type="Proteomes" id="UP001265700">
    <property type="component" value="Unassembled WGS sequence"/>
</dbReference>
<organism evidence="2 3">
    <name type="scientific">Hydrogenophaga palleronii</name>
    <dbReference type="NCBI Taxonomy" id="65655"/>
    <lineage>
        <taxon>Bacteria</taxon>
        <taxon>Pseudomonadati</taxon>
        <taxon>Pseudomonadota</taxon>
        <taxon>Betaproteobacteria</taxon>
        <taxon>Burkholderiales</taxon>
        <taxon>Comamonadaceae</taxon>
        <taxon>Hydrogenophaga</taxon>
    </lineage>
</organism>
<keyword evidence="3" id="KW-1185">Reference proteome</keyword>
<dbReference type="InterPro" id="IPR001466">
    <property type="entry name" value="Beta-lactam-related"/>
</dbReference>
<reference evidence="2 3" key="1">
    <citation type="submission" date="2023-07" db="EMBL/GenBank/DDBJ databases">
        <title>Sorghum-associated microbial communities from plants grown in Nebraska, USA.</title>
        <authorList>
            <person name="Schachtman D."/>
        </authorList>
    </citation>
    <scope>NUCLEOTIDE SEQUENCE [LARGE SCALE GENOMIC DNA]</scope>
    <source>
        <strain evidence="2 3">4249</strain>
    </source>
</reference>
<accession>A0ABU1WG35</accession>
<dbReference type="RefSeq" id="WP_310310502.1">
    <property type="nucleotide sequence ID" value="NZ_JAVDWU010000001.1"/>
</dbReference>
<dbReference type="InterPro" id="IPR012338">
    <property type="entry name" value="Beta-lactam/transpept-like"/>
</dbReference>
<evidence type="ECO:0000313" key="3">
    <source>
        <dbReference type="Proteomes" id="UP001265700"/>
    </source>
</evidence>
<proteinExistence type="predicted"/>
<dbReference type="Gene3D" id="3.40.710.10">
    <property type="entry name" value="DD-peptidase/beta-lactamase superfamily"/>
    <property type="match status" value="1"/>
</dbReference>
<sequence>MDLSDRLQRLVVAQLGRGQVQETVLCLARDGELLCASAGFWAGVPVTVDTPYFVASTSKLLATAMILRLRAEGQLSLDDPVVGFFPEGFLAGLHRWRGQDLTSRITLRHLLSHRSGLPDYFEGRRRDGSRFADGLLAGRDVSYGLPDVLSWARDEMKPHFPPGEGRRALYADTNFYLLGEVIARVSGTSLNDALQRLVTGPLGLHATQFYEPGLPVLPLRHGAAVLEVPQAMACMPVDGGAVSTARDMQAFAQAFFGGGLFPPGDVVELQDWCRIFFPLQSGVGLLRFRLPRLFSPWRAPPELLGHSGISGAFAFRCPEMNVTLTGTVNQIAGRGRPYRLMLQALELVRRYG</sequence>
<dbReference type="PANTHER" id="PTHR43283:SF3">
    <property type="entry name" value="BETA-LACTAMASE FAMILY PROTEIN (AFU_ORTHOLOGUE AFUA_5G07500)"/>
    <property type="match status" value="1"/>
</dbReference>
<dbReference type="Pfam" id="PF00144">
    <property type="entry name" value="Beta-lactamase"/>
    <property type="match status" value="1"/>
</dbReference>
<name>A0ABU1WG35_9BURK</name>
<comment type="caution">
    <text evidence="2">The sequence shown here is derived from an EMBL/GenBank/DDBJ whole genome shotgun (WGS) entry which is preliminary data.</text>
</comment>
<protein>
    <submittedName>
        <fullName evidence="2">CubicO group peptidase (Beta-lactamase class C family)</fullName>
    </submittedName>
</protein>
<dbReference type="PANTHER" id="PTHR43283">
    <property type="entry name" value="BETA-LACTAMASE-RELATED"/>
    <property type="match status" value="1"/>
</dbReference>
<dbReference type="SUPFAM" id="SSF56601">
    <property type="entry name" value="beta-lactamase/transpeptidase-like"/>
    <property type="match status" value="1"/>
</dbReference>
<evidence type="ECO:0000313" key="2">
    <source>
        <dbReference type="EMBL" id="MDR7148214.1"/>
    </source>
</evidence>
<evidence type="ECO:0000259" key="1">
    <source>
        <dbReference type="Pfam" id="PF00144"/>
    </source>
</evidence>
<dbReference type="InterPro" id="IPR050789">
    <property type="entry name" value="Diverse_Enzym_Activities"/>
</dbReference>
<gene>
    <name evidence="2" type="ORF">J2W49_000142</name>
</gene>
<dbReference type="EMBL" id="JAVDWU010000001">
    <property type="protein sequence ID" value="MDR7148214.1"/>
    <property type="molecule type" value="Genomic_DNA"/>
</dbReference>
<feature type="domain" description="Beta-lactamase-related" evidence="1">
    <location>
        <begin position="8"/>
        <end position="337"/>
    </location>
</feature>